<sequence length="267" mass="28876">MQHPTSHPDGAVHLDRDGAVRLVRIDRPAKLNGFTPKMIGELAAALTEAEHDDEARVTLLHAEGRHFTAGLDLAQVSAAWNRGEEVYPRDKLDIWNLRPPLRSKPLVVAVKGICYTVGVELMLSADIVVAADDCRFRQHEVQRGIMAAGGATIRMVERAGWGNAMRYLLTGDEWDASTALRLGLVQDVVAAGEEFARARQIADVIATSAAPLSVRATMANARRALDAGAAAAAAEFDAIRARLRASEDAGEGLKAFVEKRPPEFKGR</sequence>
<evidence type="ECO:0000313" key="4">
    <source>
        <dbReference type="Proteomes" id="UP001604043"/>
    </source>
</evidence>
<dbReference type="Gene3D" id="3.90.226.10">
    <property type="entry name" value="2-enoyl-CoA Hydratase, Chain A, domain 1"/>
    <property type="match status" value="1"/>
</dbReference>
<organism evidence="3 4">
    <name type="scientific">Xanthobacter aminoxidans</name>
    <dbReference type="NCBI Taxonomy" id="186280"/>
    <lineage>
        <taxon>Bacteria</taxon>
        <taxon>Pseudomonadati</taxon>
        <taxon>Pseudomonadota</taxon>
        <taxon>Alphaproteobacteria</taxon>
        <taxon>Hyphomicrobiales</taxon>
        <taxon>Xanthobacteraceae</taxon>
        <taxon>Xanthobacter</taxon>
    </lineage>
</organism>
<comment type="caution">
    <text evidence="3">The sequence shown here is derived from an EMBL/GenBank/DDBJ whole genome shotgun (WGS) entry which is preliminary data.</text>
</comment>
<accession>A0ABW6ZND2</accession>
<dbReference type="SUPFAM" id="SSF52096">
    <property type="entry name" value="ClpP/crotonase"/>
    <property type="match status" value="1"/>
</dbReference>
<dbReference type="Gene3D" id="1.10.12.10">
    <property type="entry name" value="Lyase 2-enoyl-coa Hydratase, Chain A, domain 2"/>
    <property type="match status" value="1"/>
</dbReference>
<keyword evidence="4" id="KW-1185">Reference proteome</keyword>
<gene>
    <name evidence="3" type="ORF">V5F30_24300</name>
</gene>
<dbReference type="InterPro" id="IPR029045">
    <property type="entry name" value="ClpP/crotonase-like_dom_sf"/>
</dbReference>
<proteinExistence type="inferred from homology"/>
<dbReference type="InterPro" id="IPR014748">
    <property type="entry name" value="Enoyl-CoA_hydra_C"/>
</dbReference>
<dbReference type="Proteomes" id="UP001604043">
    <property type="component" value="Unassembled WGS sequence"/>
</dbReference>
<evidence type="ECO:0000256" key="2">
    <source>
        <dbReference type="ARBA" id="ARBA00023239"/>
    </source>
</evidence>
<reference evidence="3 4" key="1">
    <citation type="submission" date="2024-02" db="EMBL/GenBank/DDBJ databases">
        <title>Expansion and revision of Xanthobacter and proposal of Roseixanthobacter gen. nov.</title>
        <authorList>
            <person name="Soltysiak M.P.M."/>
            <person name="Jalihal A."/>
            <person name="Ory A."/>
            <person name="Chrisophersen C."/>
            <person name="Lee A.D."/>
            <person name="Boulton J."/>
            <person name="Springer M."/>
        </authorList>
    </citation>
    <scope>NUCLEOTIDE SEQUENCE [LARGE SCALE GENOMIC DNA]</scope>
    <source>
        <strain evidence="3 4">CB5</strain>
    </source>
</reference>
<dbReference type="PANTHER" id="PTHR11941">
    <property type="entry name" value="ENOYL-COA HYDRATASE-RELATED"/>
    <property type="match status" value="1"/>
</dbReference>
<evidence type="ECO:0000313" key="3">
    <source>
        <dbReference type="EMBL" id="MFG1255354.1"/>
    </source>
</evidence>
<dbReference type="EMBL" id="JBAFUR010000010">
    <property type="protein sequence ID" value="MFG1255354.1"/>
    <property type="molecule type" value="Genomic_DNA"/>
</dbReference>
<dbReference type="PANTHER" id="PTHR11941:SF54">
    <property type="entry name" value="ENOYL-COA HYDRATASE, MITOCHONDRIAL"/>
    <property type="match status" value="1"/>
</dbReference>
<comment type="similarity">
    <text evidence="1">Belongs to the enoyl-CoA hydratase/isomerase family.</text>
</comment>
<evidence type="ECO:0000256" key="1">
    <source>
        <dbReference type="ARBA" id="ARBA00005254"/>
    </source>
</evidence>
<dbReference type="RefSeq" id="WP_394010271.1">
    <property type="nucleotide sequence ID" value="NZ_JBAFUR010000010.1"/>
</dbReference>
<dbReference type="InterPro" id="IPR001753">
    <property type="entry name" value="Enoyl-CoA_hydra/iso"/>
</dbReference>
<dbReference type="CDD" id="cd06558">
    <property type="entry name" value="crotonase-like"/>
    <property type="match status" value="1"/>
</dbReference>
<dbReference type="Pfam" id="PF00378">
    <property type="entry name" value="ECH_1"/>
    <property type="match status" value="1"/>
</dbReference>
<dbReference type="NCBIfam" id="NF005126">
    <property type="entry name" value="PRK06563.1"/>
    <property type="match status" value="1"/>
</dbReference>
<protein>
    <submittedName>
        <fullName evidence="3">Crotonase/enoyl-CoA hydratase family protein</fullName>
    </submittedName>
</protein>
<keyword evidence="2" id="KW-0456">Lyase</keyword>
<name>A0ABW6ZND2_9HYPH</name>